<reference evidence="1" key="1">
    <citation type="journal article" date="2015" name="Genome Biol. Evol.">
        <title>Organellar Genomes of White Spruce (Picea glauca): Assembly and Annotation.</title>
        <authorList>
            <person name="Jackman S.D."/>
            <person name="Warren R.L."/>
            <person name="Gibb E.A."/>
            <person name="Vandervalk B.P."/>
            <person name="Mohamadi H."/>
            <person name="Chu J."/>
            <person name="Raymond A."/>
            <person name="Pleasance S."/>
            <person name="Coope R."/>
            <person name="Wildung M.R."/>
            <person name="Ritland C.E."/>
            <person name="Bousquet J."/>
            <person name="Jones S.J."/>
            <person name="Bohlmann J."/>
            <person name="Birol I."/>
        </authorList>
    </citation>
    <scope>NUCLEOTIDE SEQUENCE [LARGE SCALE GENOMIC DNA]</scope>
    <source>
        <tissue evidence="1">Flushing bud</tissue>
    </source>
</reference>
<dbReference type="AlphaFoldDB" id="A0A101LYF9"/>
<keyword evidence="1" id="KW-0496">Mitochondrion</keyword>
<dbReference type="EMBL" id="LKAM01000007">
    <property type="protein sequence ID" value="KUM47649.1"/>
    <property type="molecule type" value="Genomic_DNA"/>
</dbReference>
<evidence type="ECO:0000313" key="1">
    <source>
        <dbReference type="EMBL" id="KUM47649.1"/>
    </source>
</evidence>
<protein>
    <submittedName>
        <fullName evidence="1">Uncharacterized protein</fullName>
    </submittedName>
</protein>
<proteinExistence type="predicted"/>
<geneLocation type="mitochondrion" evidence="1"/>
<sequence>MDSRVTSCGFGMNRMPPHLSTLRPSIALAADNLRTITPKTSSPPTPTPIGSHRIIRNSCQRGILPFIYGW</sequence>
<name>A0A101LYF9_PICGL</name>
<gene>
    <name evidence="1" type="ORF">ABT39_MTgene5836</name>
</gene>
<accession>A0A101LYF9</accession>
<comment type="caution">
    <text evidence="1">The sequence shown here is derived from an EMBL/GenBank/DDBJ whole genome shotgun (WGS) entry which is preliminary data.</text>
</comment>
<organism evidence="1">
    <name type="scientific">Picea glauca</name>
    <name type="common">White spruce</name>
    <name type="synonym">Pinus glauca</name>
    <dbReference type="NCBI Taxonomy" id="3330"/>
    <lineage>
        <taxon>Eukaryota</taxon>
        <taxon>Viridiplantae</taxon>
        <taxon>Streptophyta</taxon>
        <taxon>Embryophyta</taxon>
        <taxon>Tracheophyta</taxon>
        <taxon>Spermatophyta</taxon>
        <taxon>Pinopsida</taxon>
        <taxon>Pinidae</taxon>
        <taxon>Conifers I</taxon>
        <taxon>Pinales</taxon>
        <taxon>Pinaceae</taxon>
        <taxon>Picea</taxon>
    </lineage>
</organism>